<evidence type="ECO:0000256" key="7">
    <source>
        <dbReference type="ARBA" id="ARBA00022692"/>
    </source>
</evidence>
<dbReference type="SUPFAM" id="SSF51246">
    <property type="entry name" value="Rudiment single hybrid motif"/>
    <property type="match status" value="1"/>
</dbReference>
<keyword evidence="7" id="KW-0812">Transmembrane</keyword>
<keyword evidence="10" id="KW-1133">Transmembrane helix</keyword>
<evidence type="ECO:0000256" key="3">
    <source>
        <dbReference type="ARBA" id="ARBA00009592"/>
    </source>
</evidence>
<sequence>MEPQHCLYLDLSSNALAGEFPRWIGNIRGLFFLNLSNNGFHSAIPIEFKTISYLEELDLHSNNFTGGLDYIFAKTSDGGHGFRLLDLSDNMFAGPVDEDIGNLNAIQAVESLILSNNPLGGSIPKSLGKMYSLRTLKLENNGLTGTIPAELSNATLLTSIMLSNNNLTGGIPSGVINLTSLKELDVSHNMLTGEIPPHNATIPAASFEGNAGLCGSPLPPCGNRSRGQIYPDRSKSNNTVYNVTAAGRELLVSEGESIKLDQPLTSNPNVGGFGQGDAEIVLQSHRAFSGLERLQGLLGLGNLYDGLVGCFPSLGFPD</sequence>
<dbReference type="GO" id="GO:0015979">
    <property type="term" value="P:photosynthesis"/>
    <property type="evidence" value="ECO:0007669"/>
    <property type="project" value="InterPro"/>
</dbReference>
<dbReference type="GO" id="GO:0005886">
    <property type="term" value="C:plasma membrane"/>
    <property type="evidence" value="ECO:0007669"/>
    <property type="project" value="UniProtKB-SubCell"/>
</dbReference>
<dbReference type="FunFam" id="3.80.10.10:FF:000111">
    <property type="entry name" value="LRR receptor-like serine/threonine-protein kinase ERECTA"/>
    <property type="match status" value="1"/>
</dbReference>
<dbReference type="AlphaFoldDB" id="A0A4Y7LLJ9"/>
<comment type="subunit">
    <text evidence="14">The 4 large subunits of the cytochrome b6-f complex are cytochrome b6, subunit IV (17 kDa polypeptide, PetD), cytochrome f and the Rieske protein, while the 4 small subunits are PetG, PetL, PetM and PetN. The complex functions as a dimer.</text>
</comment>
<dbReference type="PANTHER" id="PTHR48052:SF93">
    <property type="entry name" value="LEUCINE-RICH REPEAT-CONTAINING N-TERMINAL PLANT-TYPE DOMAIN-CONTAINING PROTEIN"/>
    <property type="match status" value="1"/>
</dbReference>
<evidence type="ECO:0000256" key="9">
    <source>
        <dbReference type="ARBA" id="ARBA00022737"/>
    </source>
</evidence>
<dbReference type="PANTHER" id="PTHR48052">
    <property type="entry name" value="UNNAMED PRODUCT"/>
    <property type="match status" value="1"/>
</dbReference>
<evidence type="ECO:0000256" key="6">
    <source>
        <dbReference type="ARBA" id="ARBA00022614"/>
    </source>
</evidence>
<dbReference type="STRING" id="3469.A0A4Y7LLJ9"/>
<dbReference type="InterPro" id="IPR032675">
    <property type="entry name" value="LRR_dom_sf"/>
</dbReference>
<keyword evidence="11" id="KW-0472">Membrane</keyword>
<dbReference type="OMA" id="CVVHASE"/>
<evidence type="ECO:0000256" key="11">
    <source>
        <dbReference type="ARBA" id="ARBA00023136"/>
    </source>
</evidence>
<dbReference type="GO" id="GO:0020037">
    <property type="term" value="F:heme binding"/>
    <property type="evidence" value="ECO:0007669"/>
    <property type="project" value="InterPro"/>
</dbReference>
<evidence type="ECO:0000256" key="14">
    <source>
        <dbReference type="ARBA" id="ARBA00025834"/>
    </source>
</evidence>
<dbReference type="Proteomes" id="UP000316621">
    <property type="component" value="Chromosome 11"/>
</dbReference>
<keyword evidence="17" id="KW-1185">Reference proteome</keyword>
<comment type="subcellular location">
    <subcellularLocation>
        <location evidence="2">Cell membrane</location>
        <topology evidence="2">Single-pass type I membrane protein</topology>
    </subcellularLocation>
    <subcellularLocation>
        <location evidence="15">Plastid thylakoid membrane</location>
        <topology evidence="15">Single-pass membrane protein</topology>
    </subcellularLocation>
</comment>
<evidence type="ECO:0000256" key="15">
    <source>
        <dbReference type="ARBA" id="ARBA00046266"/>
    </source>
</evidence>
<dbReference type="SUPFAM" id="SSF52058">
    <property type="entry name" value="L domain-like"/>
    <property type="match status" value="1"/>
</dbReference>
<dbReference type="Pfam" id="PF01333">
    <property type="entry name" value="Apocytochr_F_C"/>
    <property type="match status" value="1"/>
</dbReference>
<keyword evidence="6" id="KW-0433">Leucine-rich repeat</keyword>
<evidence type="ECO:0000313" key="16">
    <source>
        <dbReference type="EMBL" id="RZC84989.1"/>
    </source>
</evidence>
<dbReference type="GO" id="GO:0009055">
    <property type="term" value="F:electron transfer activity"/>
    <property type="evidence" value="ECO:0007669"/>
    <property type="project" value="InterPro"/>
</dbReference>
<dbReference type="Gene3D" id="2.40.50.100">
    <property type="match status" value="1"/>
</dbReference>
<dbReference type="Pfam" id="PF00560">
    <property type="entry name" value="LRR_1"/>
    <property type="match status" value="6"/>
</dbReference>
<reference evidence="16 17" key="1">
    <citation type="journal article" date="2018" name="Science">
        <title>The opium poppy genome and morphinan production.</title>
        <authorList>
            <person name="Guo L."/>
            <person name="Winzer T."/>
            <person name="Yang X."/>
            <person name="Li Y."/>
            <person name="Ning Z."/>
            <person name="He Z."/>
            <person name="Teodor R."/>
            <person name="Lu Y."/>
            <person name="Bowser T.A."/>
            <person name="Graham I.A."/>
            <person name="Ye K."/>
        </authorList>
    </citation>
    <scope>NUCLEOTIDE SEQUENCE [LARGE SCALE GENOMIC DNA]</scope>
    <source>
        <strain evidence="17">cv. HN1</strain>
        <tissue evidence="16">Leaves</tissue>
    </source>
</reference>
<keyword evidence="12" id="KW-0675">Receptor</keyword>
<dbReference type="PROSITE" id="PS51010">
    <property type="entry name" value="CYTF"/>
    <property type="match status" value="1"/>
</dbReference>
<organism evidence="16 17">
    <name type="scientific">Papaver somniferum</name>
    <name type="common">Opium poppy</name>
    <dbReference type="NCBI Taxonomy" id="3469"/>
    <lineage>
        <taxon>Eukaryota</taxon>
        <taxon>Viridiplantae</taxon>
        <taxon>Streptophyta</taxon>
        <taxon>Embryophyta</taxon>
        <taxon>Tracheophyta</taxon>
        <taxon>Spermatophyta</taxon>
        <taxon>Magnoliopsida</taxon>
        <taxon>Ranunculales</taxon>
        <taxon>Papaveraceae</taxon>
        <taxon>Papaveroideae</taxon>
        <taxon>Papaver</taxon>
    </lineage>
</organism>
<keyword evidence="13" id="KW-0325">Glycoprotein</keyword>
<protein>
    <recommendedName>
        <fullName evidence="4">Cytochrome f</fullName>
    </recommendedName>
</protein>
<dbReference type="GO" id="GO:0055035">
    <property type="term" value="C:plastid thylakoid membrane"/>
    <property type="evidence" value="ECO:0007669"/>
    <property type="project" value="UniProtKB-SubCell"/>
</dbReference>
<evidence type="ECO:0000256" key="2">
    <source>
        <dbReference type="ARBA" id="ARBA00004251"/>
    </source>
</evidence>
<dbReference type="InterPro" id="IPR036826">
    <property type="entry name" value="Cyt_f_lg_dom_sf"/>
</dbReference>
<comment type="similarity">
    <text evidence="3">Belongs to the RLP family.</text>
</comment>
<dbReference type="InterPro" id="IPR001611">
    <property type="entry name" value="Leu-rich_rpt"/>
</dbReference>
<keyword evidence="5" id="KW-1003">Cell membrane</keyword>
<keyword evidence="8" id="KW-0732">Signal</keyword>
<dbReference type="SUPFAM" id="SSF49441">
    <property type="entry name" value="Cytochrome f, large domain"/>
    <property type="match status" value="1"/>
</dbReference>
<dbReference type="GO" id="GO:0005506">
    <property type="term" value="F:iron ion binding"/>
    <property type="evidence" value="ECO:0007669"/>
    <property type="project" value="InterPro"/>
</dbReference>
<evidence type="ECO:0000256" key="4">
    <source>
        <dbReference type="ARBA" id="ARBA00013528"/>
    </source>
</evidence>
<dbReference type="InterPro" id="IPR011054">
    <property type="entry name" value="Rudment_hybrid_motif"/>
</dbReference>
<evidence type="ECO:0000256" key="13">
    <source>
        <dbReference type="ARBA" id="ARBA00023180"/>
    </source>
</evidence>
<evidence type="ECO:0000256" key="10">
    <source>
        <dbReference type="ARBA" id="ARBA00022989"/>
    </source>
</evidence>
<dbReference type="PRINTS" id="PR00610">
    <property type="entry name" value="CYTOCHROMEF"/>
</dbReference>
<dbReference type="Gramene" id="RZC84989">
    <property type="protein sequence ID" value="RZC84989"/>
    <property type="gene ID" value="C5167_047771"/>
</dbReference>
<evidence type="ECO:0000256" key="8">
    <source>
        <dbReference type="ARBA" id="ARBA00022729"/>
    </source>
</evidence>
<gene>
    <name evidence="16" type="ORF">C5167_047771</name>
</gene>
<name>A0A4Y7LLJ9_PAPSO</name>
<dbReference type="EMBL" id="CM010725">
    <property type="protein sequence ID" value="RZC84989.1"/>
    <property type="molecule type" value="Genomic_DNA"/>
</dbReference>
<proteinExistence type="inferred from homology"/>
<evidence type="ECO:0000256" key="5">
    <source>
        <dbReference type="ARBA" id="ARBA00022475"/>
    </source>
</evidence>
<dbReference type="Gene3D" id="3.80.10.10">
    <property type="entry name" value="Ribonuclease Inhibitor"/>
    <property type="match status" value="1"/>
</dbReference>
<dbReference type="InterPro" id="IPR002325">
    <property type="entry name" value="Cyt_f"/>
</dbReference>
<evidence type="ECO:0000256" key="1">
    <source>
        <dbReference type="ARBA" id="ARBA00003068"/>
    </source>
</evidence>
<evidence type="ECO:0000256" key="12">
    <source>
        <dbReference type="ARBA" id="ARBA00023170"/>
    </source>
</evidence>
<accession>A0A4Y7LLJ9</accession>
<keyword evidence="9" id="KW-0677">Repeat</keyword>
<evidence type="ECO:0000313" key="17">
    <source>
        <dbReference type="Proteomes" id="UP000316621"/>
    </source>
</evidence>
<comment type="function">
    <text evidence="1">Component of the cytochrome b6-f complex, which mediates electron transfer between photosystem II (PSII) and photosystem I (PSI), cyclic electron flow around PSI, and state transitions.</text>
</comment>